<evidence type="ECO:0000259" key="2">
    <source>
        <dbReference type="PROSITE" id="PS50887"/>
    </source>
</evidence>
<dbReference type="Gene3D" id="3.30.70.270">
    <property type="match status" value="1"/>
</dbReference>
<gene>
    <name evidence="3" type="ORF">MNBD_GAMMA13-912</name>
</gene>
<sequence length="295" mass="33438">MRYADGSGWPRLLGKTGEFSAGLVATRTGFRATHWQRGVSFAVCSGWTWRKRAFILPILFAASGVLGSAVKEGIDGIQNSMRDTTDLDQIKQLVQSHIDIVLDHMEKHHATEQQRYDAAKAEISRVTERLHDVESEADALRARAHEERNQAQTDVLTGIPNRLAWEERLEQEIARWKRFSTPLVLLIWDVDKFKRVNDTFGHKAGDKVLRTIARSLAAPIHETDFIARYDGEEFVHLMTGAELDACLVVEDKLRSKIESTGFHFRDGDSAESWFERADRALYKAKQKGRNCCISG</sequence>
<dbReference type="CDD" id="cd01949">
    <property type="entry name" value="GGDEF"/>
    <property type="match status" value="1"/>
</dbReference>
<organism evidence="3">
    <name type="scientific">hydrothermal vent metagenome</name>
    <dbReference type="NCBI Taxonomy" id="652676"/>
    <lineage>
        <taxon>unclassified sequences</taxon>
        <taxon>metagenomes</taxon>
        <taxon>ecological metagenomes</taxon>
    </lineage>
</organism>
<dbReference type="GO" id="GO:0052621">
    <property type="term" value="F:diguanylate cyclase activity"/>
    <property type="evidence" value="ECO:0007669"/>
    <property type="project" value="TreeGrafter"/>
</dbReference>
<dbReference type="SUPFAM" id="SSF55073">
    <property type="entry name" value="Nucleotide cyclase"/>
    <property type="match status" value="1"/>
</dbReference>
<dbReference type="PANTHER" id="PTHR45138:SF9">
    <property type="entry name" value="DIGUANYLATE CYCLASE DGCM-RELATED"/>
    <property type="match status" value="1"/>
</dbReference>
<proteinExistence type="predicted"/>
<evidence type="ECO:0000313" key="3">
    <source>
        <dbReference type="EMBL" id="VAW80486.1"/>
    </source>
</evidence>
<dbReference type="PANTHER" id="PTHR45138">
    <property type="entry name" value="REGULATORY COMPONENTS OF SENSORY TRANSDUCTION SYSTEM"/>
    <property type="match status" value="1"/>
</dbReference>
<dbReference type="GO" id="GO:0043709">
    <property type="term" value="P:cell adhesion involved in single-species biofilm formation"/>
    <property type="evidence" value="ECO:0007669"/>
    <property type="project" value="TreeGrafter"/>
</dbReference>
<protein>
    <recommendedName>
        <fullName evidence="2">GGDEF domain-containing protein</fullName>
    </recommendedName>
</protein>
<dbReference type="InterPro" id="IPR000160">
    <property type="entry name" value="GGDEF_dom"/>
</dbReference>
<feature type="coiled-coil region" evidence="1">
    <location>
        <begin position="102"/>
        <end position="150"/>
    </location>
</feature>
<evidence type="ECO:0000256" key="1">
    <source>
        <dbReference type="SAM" id="Coils"/>
    </source>
</evidence>
<dbReference type="EMBL" id="UOFK01000226">
    <property type="protein sequence ID" value="VAW80486.1"/>
    <property type="molecule type" value="Genomic_DNA"/>
</dbReference>
<dbReference type="PROSITE" id="PS50887">
    <property type="entry name" value="GGDEF"/>
    <property type="match status" value="1"/>
</dbReference>
<dbReference type="FunFam" id="3.30.70.270:FF:000001">
    <property type="entry name" value="Diguanylate cyclase domain protein"/>
    <property type="match status" value="1"/>
</dbReference>
<dbReference type="InterPro" id="IPR050469">
    <property type="entry name" value="Diguanylate_Cyclase"/>
</dbReference>
<keyword evidence="1" id="KW-0175">Coiled coil</keyword>
<dbReference type="GO" id="GO:0005886">
    <property type="term" value="C:plasma membrane"/>
    <property type="evidence" value="ECO:0007669"/>
    <property type="project" value="TreeGrafter"/>
</dbReference>
<dbReference type="InterPro" id="IPR043128">
    <property type="entry name" value="Rev_trsase/Diguanyl_cyclase"/>
</dbReference>
<dbReference type="AlphaFoldDB" id="A0A3B0ZIG0"/>
<name>A0A3B0ZIG0_9ZZZZ</name>
<dbReference type="NCBIfam" id="TIGR00254">
    <property type="entry name" value="GGDEF"/>
    <property type="match status" value="1"/>
</dbReference>
<dbReference type="GO" id="GO:1902201">
    <property type="term" value="P:negative regulation of bacterial-type flagellum-dependent cell motility"/>
    <property type="evidence" value="ECO:0007669"/>
    <property type="project" value="TreeGrafter"/>
</dbReference>
<reference evidence="3" key="1">
    <citation type="submission" date="2018-06" db="EMBL/GenBank/DDBJ databases">
        <authorList>
            <person name="Zhirakovskaya E."/>
        </authorList>
    </citation>
    <scope>NUCLEOTIDE SEQUENCE</scope>
</reference>
<accession>A0A3B0ZIG0</accession>
<dbReference type="SMART" id="SM00267">
    <property type="entry name" value="GGDEF"/>
    <property type="match status" value="1"/>
</dbReference>
<dbReference type="Pfam" id="PF00990">
    <property type="entry name" value="GGDEF"/>
    <property type="match status" value="1"/>
</dbReference>
<feature type="domain" description="GGDEF" evidence="2">
    <location>
        <begin position="181"/>
        <end position="295"/>
    </location>
</feature>
<dbReference type="InterPro" id="IPR029787">
    <property type="entry name" value="Nucleotide_cyclase"/>
</dbReference>